<organism evidence="1 2">
    <name type="scientific">Candidatus Thalassospirochaeta sargassi</name>
    <dbReference type="NCBI Taxonomy" id="3119039"/>
    <lineage>
        <taxon>Bacteria</taxon>
        <taxon>Pseudomonadati</taxon>
        <taxon>Spirochaetota</taxon>
        <taxon>Spirochaetia</taxon>
        <taxon>Spirochaetales</taxon>
        <taxon>Spirochaetaceae</taxon>
        <taxon>Candidatus Thalassospirochaeta</taxon>
    </lineage>
</organism>
<proteinExistence type="predicted"/>
<dbReference type="AlphaFoldDB" id="A0AAJ1MHS6"/>
<protein>
    <submittedName>
        <fullName evidence="1">Uncharacterized protein</fullName>
    </submittedName>
</protein>
<dbReference type="EMBL" id="JAQQAL010000008">
    <property type="protein sequence ID" value="MDC7225543.1"/>
    <property type="molecule type" value="Genomic_DNA"/>
</dbReference>
<evidence type="ECO:0000313" key="2">
    <source>
        <dbReference type="Proteomes" id="UP001221217"/>
    </source>
</evidence>
<gene>
    <name evidence="1" type="ORF">PQJ61_02125</name>
</gene>
<accession>A0AAJ1MHS6</accession>
<evidence type="ECO:0000313" key="1">
    <source>
        <dbReference type="EMBL" id="MDC7225543.1"/>
    </source>
</evidence>
<sequence>MSIYEKLQDGLNDSLNYGIESSKQLLKKARETASDLEENGLLRIDLKRLNSRKKELIGELGIKAYEAFLVNQRKSLTQSSSGVKEILTELEGLEKTIMEKEEELRNLK</sequence>
<name>A0AAJ1MHS6_9SPIO</name>
<dbReference type="Proteomes" id="UP001221217">
    <property type="component" value="Unassembled WGS sequence"/>
</dbReference>
<comment type="caution">
    <text evidence="1">The sequence shown here is derived from an EMBL/GenBank/DDBJ whole genome shotgun (WGS) entry which is preliminary data.</text>
</comment>
<reference evidence="1 2" key="1">
    <citation type="submission" date="2022-12" db="EMBL/GenBank/DDBJ databases">
        <title>Metagenome assembled genome from gulf of manar.</title>
        <authorList>
            <person name="Kohli P."/>
            <person name="Pk S."/>
            <person name="Venkata Ramana C."/>
            <person name="Sasikala C."/>
        </authorList>
    </citation>
    <scope>NUCLEOTIDE SEQUENCE [LARGE SCALE GENOMIC DNA]</scope>
    <source>
        <strain evidence="1">JB008</strain>
    </source>
</reference>